<dbReference type="EMBL" id="JAAXOQ010000018">
    <property type="protein sequence ID" value="NKY19458.1"/>
    <property type="molecule type" value="Genomic_DNA"/>
</dbReference>
<dbReference type="Proteomes" id="UP000582646">
    <property type="component" value="Unassembled WGS sequence"/>
</dbReference>
<gene>
    <name evidence="2" type="ORF">HF999_13915</name>
</gene>
<name>A0A846X1U2_9ACTN</name>
<sequence>MSEITNAVQRRWAGELTSEEIAAEAARLEKEAIRQEQAIAAEMLRRWEQENPGRPQDPAPVTQFEQQARPLAIEMMLAQVWEGYRDPDDGPDQETELRELKTNEQIRRATPAMSRWLTDRASEPSRPTEQLVAEIWPTQPAAMIVALELLVQARVEDELPVPTAPADPLADQLLELTRQGLRERDERIAAALDENE</sequence>
<feature type="region of interest" description="Disordered" evidence="1">
    <location>
        <begin position="101"/>
        <end position="128"/>
    </location>
</feature>
<evidence type="ECO:0000256" key="1">
    <source>
        <dbReference type="SAM" id="MobiDB-lite"/>
    </source>
</evidence>
<dbReference type="AlphaFoldDB" id="A0A846X1U2"/>
<dbReference type="RefSeq" id="WP_168546455.1">
    <property type="nucleotide sequence ID" value="NZ_BAAAKS010000044.1"/>
</dbReference>
<keyword evidence="3" id="KW-1185">Reference proteome</keyword>
<organism evidence="2 3">
    <name type="scientific">Tsukamurella spumae</name>
    <dbReference type="NCBI Taxonomy" id="44753"/>
    <lineage>
        <taxon>Bacteria</taxon>
        <taxon>Bacillati</taxon>
        <taxon>Actinomycetota</taxon>
        <taxon>Actinomycetes</taxon>
        <taxon>Mycobacteriales</taxon>
        <taxon>Tsukamurellaceae</taxon>
        <taxon>Tsukamurella</taxon>
    </lineage>
</organism>
<evidence type="ECO:0000313" key="3">
    <source>
        <dbReference type="Proteomes" id="UP000582646"/>
    </source>
</evidence>
<protein>
    <submittedName>
        <fullName evidence="2">Uncharacterized protein</fullName>
    </submittedName>
</protein>
<proteinExistence type="predicted"/>
<evidence type="ECO:0000313" key="2">
    <source>
        <dbReference type="EMBL" id="NKY19458.1"/>
    </source>
</evidence>
<accession>A0A846X1U2</accession>
<comment type="caution">
    <text evidence="2">The sequence shown here is derived from an EMBL/GenBank/DDBJ whole genome shotgun (WGS) entry which is preliminary data.</text>
</comment>
<feature type="region of interest" description="Disordered" evidence="1">
    <location>
        <begin position="46"/>
        <end position="67"/>
    </location>
</feature>
<reference evidence="2 3" key="1">
    <citation type="submission" date="2020-04" db="EMBL/GenBank/DDBJ databases">
        <title>MicrobeNet Type strains.</title>
        <authorList>
            <person name="Nicholson A.C."/>
        </authorList>
    </citation>
    <scope>NUCLEOTIDE SEQUENCE [LARGE SCALE GENOMIC DNA]</scope>
    <source>
        <strain evidence="2 3">DSM 44113</strain>
    </source>
</reference>